<dbReference type="STRING" id="1314783.A0A165RM27"/>
<evidence type="ECO:0000313" key="4">
    <source>
        <dbReference type="Proteomes" id="UP000076727"/>
    </source>
</evidence>
<dbReference type="InterPro" id="IPR050791">
    <property type="entry name" value="Aldo-Keto_reductase"/>
</dbReference>
<organism evidence="3 4">
    <name type="scientific">Daedalea quercina L-15889</name>
    <dbReference type="NCBI Taxonomy" id="1314783"/>
    <lineage>
        <taxon>Eukaryota</taxon>
        <taxon>Fungi</taxon>
        <taxon>Dikarya</taxon>
        <taxon>Basidiomycota</taxon>
        <taxon>Agaricomycotina</taxon>
        <taxon>Agaricomycetes</taxon>
        <taxon>Polyporales</taxon>
        <taxon>Fomitopsis</taxon>
    </lineage>
</organism>
<dbReference type="AlphaFoldDB" id="A0A165RM27"/>
<proteinExistence type="predicted"/>
<dbReference type="Pfam" id="PF00248">
    <property type="entry name" value="Aldo_ket_red"/>
    <property type="match status" value="1"/>
</dbReference>
<dbReference type="PANTHER" id="PTHR43625">
    <property type="entry name" value="AFLATOXIN B1 ALDEHYDE REDUCTASE"/>
    <property type="match status" value="1"/>
</dbReference>
<dbReference type="EMBL" id="KV429048">
    <property type="protein sequence ID" value="KZT70936.1"/>
    <property type="molecule type" value="Genomic_DNA"/>
</dbReference>
<dbReference type="Gene3D" id="3.20.20.100">
    <property type="entry name" value="NADP-dependent oxidoreductase domain"/>
    <property type="match status" value="1"/>
</dbReference>
<reference evidence="3 4" key="1">
    <citation type="journal article" date="2016" name="Mol. Biol. Evol.">
        <title>Comparative Genomics of Early-Diverging Mushroom-Forming Fungi Provides Insights into the Origins of Lignocellulose Decay Capabilities.</title>
        <authorList>
            <person name="Nagy L.G."/>
            <person name="Riley R."/>
            <person name="Tritt A."/>
            <person name="Adam C."/>
            <person name="Daum C."/>
            <person name="Floudas D."/>
            <person name="Sun H."/>
            <person name="Yadav J.S."/>
            <person name="Pangilinan J."/>
            <person name="Larsson K.H."/>
            <person name="Matsuura K."/>
            <person name="Barry K."/>
            <person name="Labutti K."/>
            <person name="Kuo R."/>
            <person name="Ohm R.A."/>
            <person name="Bhattacharya S.S."/>
            <person name="Shirouzu T."/>
            <person name="Yoshinaga Y."/>
            <person name="Martin F.M."/>
            <person name="Grigoriev I.V."/>
            <person name="Hibbett D.S."/>
        </authorList>
    </citation>
    <scope>NUCLEOTIDE SEQUENCE [LARGE SCALE GENOMIC DNA]</scope>
    <source>
        <strain evidence="3 4">L-15889</strain>
    </source>
</reference>
<keyword evidence="1" id="KW-0560">Oxidoreductase</keyword>
<evidence type="ECO:0000259" key="2">
    <source>
        <dbReference type="Pfam" id="PF00248"/>
    </source>
</evidence>
<feature type="domain" description="NADP-dependent oxidoreductase" evidence="2">
    <location>
        <begin position="2"/>
        <end position="53"/>
    </location>
</feature>
<dbReference type="SUPFAM" id="SSF51430">
    <property type="entry name" value="NAD(P)-linked oxidoreductase"/>
    <property type="match status" value="1"/>
</dbReference>
<gene>
    <name evidence="3" type="ORF">DAEQUDRAFT_764181</name>
</gene>
<dbReference type="InterPro" id="IPR023210">
    <property type="entry name" value="NADP_OxRdtase_dom"/>
</dbReference>
<accession>A0A165RM27</accession>
<protein>
    <recommendedName>
        <fullName evidence="2">NADP-dependent oxidoreductase domain-containing protein</fullName>
    </recommendedName>
</protein>
<feature type="non-terminal residue" evidence="3">
    <location>
        <position position="1"/>
    </location>
</feature>
<name>A0A165RM27_9APHY</name>
<dbReference type="GO" id="GO:0005737">
    <property type="term" value="C:cytoplasm"/>
    <property type="evidence" value="ECO:0007669"/>
    <property type="project" value="TreeGrafter"/>
</dbReference>
<dbReference type="InterPro" id="IPR036812">
    <property type="entry name" value="NAD(P)_OxRdtase_dom_sf"/>
</dbReference>
<dbReference type="GO" id="GO:0016491">
    <property type="term" value="F:oxidoreductase activity"/>
    <property type="evidence" value="ECO:0007669"/>
    <property type="project" value="UniProtKB-KW"/>
</dbReference>
<dbReference type="PANTHER" id="PTHR43625:SF40">
    <property type="entry name" value="ALDO-KETO REDUCTASE YAKC [NADP(+)]"/>
    <property type="match status" value="1"/>
</dbReference>
<keyword evidence="4" id="KW-1185">Reference proteome</keyword>
<sequence>ATPSQITLAWILAEHPDFIPIPGSRSVERLEENAKAAEIALKAEDVTALRAIVEAADVRGERVPAQFAHLMSTECIPLSEWKGE</sequence>
<dbReference type="Proteomes" id="UP000076727">
    <property type="component" value="Unassembled WGS sequence"/>
</dbReference>
<evidence type="ECO:0000256" key="1">
    <source>
        <dbReference type="ARBA" id="ARBA00023002"/>
    </source>
</evidence>
<dbReference type="OrthoDB" id="37537at2759"/>
<evidence type="ECO:0000313" key="3">
    <source>
        <dbReference type="EMBL" id="KZT70936.1"/>
    </source>
</evidence>